<dbReference type="GO" id="GO:0110051">
    <property type="term" value="P:metabolite repair"/>
    <property type="evidence" value="ECO:0007669"/>
    <property type="project" value="TreeGrafter"/>
</dbReference>
<dbReference type="SUPFAM" id="SSF64153">
    <property type="entry name" value="YjeF N-terminal domain-like"/>
    <property type="match status" value="1"/>
</dbReference>
<feature type="binding site" evidence="18">
    <location>
        <begin position="63"/>
        <end position="67"/>
    </location>
    <ligand>
        <name>(6S)-NADPHX</name>
        <dbReference type="ChEBI" id="CHEBI:64076"/>
    </ligand>
</feature>
<dbReference type="GO" id="GO:0052856">
    <property type="term" value="F:NAD(P)HX epimerase activity"/>
    <property type="evidence" value="ECO:0007669"/>
    <property type="project" value="UniProtKB-UniRule"/>
</dbReference>
<comment type="catalytic activity">
    <reaction evidence="2 18 19">
        <text>(6R)-NADPHX = (6S)-NADPHX</text>
        <dbReference type="Rhea" id="RHEA:32227"/>
        <dbReference type="ChEBI" id="CHEBI:64076"/>
        <dbReference type="ChEBI" id="CHEBI:64077"/>
        <dbReference type="EC" id="5.1.99.6"/>
    </reaction>
</comment>
<dbReference type="Pfam" id="PF01256">
    <property type="entry name" value="Carb_kinase"/>
    <property type="match status" value="1"/>
</dbReference>
<evidence type="ECO:0000313" key="25">
    <source>
        <dbReference type="Proteomes" id="UP000251571"/>
    </source>
</evidence>
<organism evidence="23 25">
    <name type="scientific">Jannaschia seohaensis</name>
    <dbReference type="NCBI Taxonomy" id="475081"/>
    <lineage>
        <taxon>Bacteria</taxon>
        <taxon>Pseudomonadati</taxon>
        <taxon>Pseudomonadota</taxon>
        <taxon>Alphaproteobacteria</taxon>
        <taxon>Rhodobacterales</taxon>
        <taxon>Roseobacteraceae</taxon>
        <taxon>Jannaschia</taxon>
    </lineage>
</organism>
<sequence>MAQPLLAAAQMRALERAAIDSGAVSGLELMERAGAGTVAATLLEWPDLRDGPHRAVVLCGPGNNGGDGYVVARLLRARGWGVACFLYGDPAKLPPDARTNYERWVTAGGKDPAPIEQAIDELEGATPTLIVDALFGTGLTRPVSALGGLLGAVSEVIRMRPHRVAGRAPAGDWPRLVAIDVPSGLCADSGRVLGRDPAVEGGGPEECLATTADLTCAFHALKLGHVLADGVSRCGRTRVIDIGLGNDRDGSEVTLIDGAPRLAKRQGHKFSHGHALILAGGVGRGGAARLAARAALRVGAGLVTVAPPPAALIENACRLDAIMLRALRDADAFAELLRDDRLSALCLGPGLGLGEREAALVAGAVSSGLPTVLDADALTLIARDPGLAGMVHDRCVLTPHMGEFARLAPDLAARLTSPAESGPAYSKLDAARDLAARLGATVLLKGPDTVIAAPSGRAAIHSAASGREAPWLATAGAGDVLAGLVGGLLARGFDPMAACEAAAWLHVEAARSFGPGLIAEDLPEMLPKILCDMEKGEESRVGSTSG</sequence>
<evidence type="ECO:0000256" key="18">
    <source>
        <dbReference type="HAMAP-Rule" id="MF_01966"/>
    </source>
</evidence>
<comment type="catalytic activity">
    <reaction evidence="15 17 19">
        <text>(6S)-NADHX + ADP = AMP + phosphate + NADH + H(+)</text>
        <dbReference type="Rhea" id="RHEA:32223"/>
        <dbReference type="ChEBI" id="CHEBI:15378"/>
        <dbReference type="ChEBI" id="CHEBI:43474"/>
        <dbReference type="ChEBI" id="CHEBI:57945"/>
        <dbReference type="ChEBI" id="CHEBI:64074"/>
        <dbReference type="ChEBI" id="CHEBI:456215"/>
        <dbReference type="ChEBI" id="CHEBI:456216"/>
        <dbReference type="EC" id="4.2.1.136"/>
    </reaction>
</comment>
<keyword evidence="10 17" id="KW-0520">NAD</keyword>
<dbReference type="Proteomes" id="UP000251571">
    <property type="component" value="Unassembled WGS sequence"/>
</dbReference>
<evidence type="ECO:0000259" key="21">
    <source>
        <dbReference type="PROSITE" id="PS51385"/>
    </source>
</evidence>
<keyword evidence="12 17" id="KW-0456">Lyase</keyword>
<keyword evidence="23" id="KW-0418">Kinase</keyword>
<feature type="binding site" evidence="17">
    <location>
        <begin position="445"/>
        <end position="449"/>
    </location>
    <ligand>
        <name>AMP</name>
        <dbReference type="ChEBI" id="CHEBI:456215"/>
    </ligand>
</feature>
<dbReference type="Pfam" id="PF03853">
    <property type="entry name" value="YjeF_N"/>
    <property type="match status" value="1"/>
</dbReference>
<feature type="binding site" evidence="17">
    <location>
        <position position="350"/>
    </location>
    <ligand>
        <name>(6S)-NADPHX</name>
        <dbReference type="ChEBI" id="CHEBI:64076"/>
    </ligand>
</feature>
<dbReference type="InterPro" id="IPR036652">
    <property type="entry name" value="YjeF_N_dom_sf"/>
</dbReference>
<comment type="catalytic activity">
    <reaction evidence="16 17 19">
        <text>(6S)-NADPHX + ADP = AMP + phosphate + NADPH + H(+)</text>
        <dbReference type="Rhea" id="RHEA:32235"/>
        <dbReference type="ChEBI" id="CHEBI:15378"/>
        <dbReference type="ChEBI" id="CHEBI:43474"/>
        <dbReference type="ChEBI" id="CHEBI:57783"/>
        <dbReference type="ChEBI" id="CHEBI:64076"/>
        <dbReference type="ChEBI" id="CHEBI:456215"/>
        <dbReference type="ChEBI" id="CHEBI:456216"/>
        <dbReference type="EC" id="4.2.1.136"/>
    </reaction>
</comment>
<feature type="binding site" evidence="17">
    <location>
        <position position="478"/>
    </location>
    <ligand>
        <name>AMP</name>
        <dbReference type="ChEBI" id="CHEBI:456215"/>
    </ligand>
</feature>
<dbReference type="InterPro" id="IPR000631">
    <property type="entry name" value="CARKD"/>
</dbReference>
<dbReference type="GO" id="GO:0046872">
    <property type="term" value="F:metal ion binding"/>
    <property type="evidence" value="ECO:0007669"/>
    <property type="project" value="UniProtKB-UniRule"/>
</dbReference>
<dbReference type="Proteomes" id="UP000245839">
    <property type="component" value="Unassembled WGS sequence"/>
</dbReference>
<feature type="binding site" evidence="18">
    <location>
        <position position="132"/>
    </location>
    <ligand>
        <name>K(+)</name>
        <dbReference type="ChEBI" id="CHEBI:29103"/>
    </ligand>
</feature>
<comment type="function">
    <text evidence="18">Catalyzes the epimerization of the S- and R-forms of NAD(P)HX, a damaged form of NAD(P)H that is a result of enzymatic or heat-dependent hydration. This is a prerequisite for the S-specific NAD(P)H-hydrate dehydratase to allow the repair of both epimers of NAD(P)HX.</text>
</comment>
<dbReference type="InterPro" id="IPR029056">
    <property type="entry name" value="Ribokinase-like"/>
</dbReference>
<feature type="binding site" evidence="17">
    <location>
        <position position="287"/>
    </location>
    <ligand>
        <name>(6S)-NADPHX</name>
        <dbReference type="ChEBI" id="CHEBI:64076"/>
    </ligand>
</feature>
<dbReference type="InterPro" id="IPR004443">
    <property type="entry name" value="YjeF_N_dom"/>
</dbReference>
<evidence type="ECO:0000256" key="14">
    <source>
        <dbReference type="ARBA" id="ARBA00025153"/>
    </source>
</evidence>
<evidence type="ECO:0000256" key="9">
    <source>
        <dbReference type="ARBA" id="ARBA00022958"/>
    </source>
</evidence>
<dbReference type="EMBL" id="UETC01000002">
    <property type="protein sequence ID" value="SSA41440.1"/>
    <property type="molecule type" value="Genomic_DNA"/>
</dbReference>
<evidence type="ECO:0000256" key="19">
    <source>
        <dbReference type="PIRNR" id="PIRNR017184"/>
    </source>
</evidence>
<evidence type="ECO:0000256" key="2">
    <source>
        <dbReference type="ARBA" id="ARBA00000909"/>
    </source>
</evidence>
<dbReference type="GO" id="GO:0046496">
    <property type="term" value="P:nicotinamide nucleotide metabolic process"/>
    <property type="evidence" value="ECO:0007669"/>
    <property type="project" value="UniProtKB-UniRule"/>
</dbReference>
<comment type="similarity">
    <text evidence="4 19">In the C-terminal section; belongs to the NnrD/CARKD family.</text>
</comment>
<dbReference type="Gene3D" id="3.40.1190.20">
    <property type="match status" value="1"/>
</dbReference>
<feature type="binding site" evidence="18">
    <location>
        <position position="180"/>
    </location>
    <ligand>
        <name>(6S)-NADPHX</name>
        <dbReference type="ChEBI" id="CHEBI:64076"/>
    </ligand>
</feature>
<keyword evidence="13" id="KW-0511">Multifunctional enzyme</keyword>
<dbReference type="EC" id="4.2.1.136" evidence="19"/>
<dbReference type="EC" id="5.1.99.6" evidence="19"/>
<evidence type="ECO:0000256" key="11">
    <source>
        <dbReference type="ARBA" id="ARBA00023235"/>
    </source>
</evidence>
<feature type="binding site" evidence="18">
    <location>
        <position position="64"/>
    </location>
    <ligand>
        <name>K(+)</name>
        <dbReference type="ChEBI" id="CHEBI:29103"/>
    </ligand>
</feature>
<dbReference type="RefSeq" id="WP_109563384.1">
    <property type="nucleotide sequence ID" value="NZ_QGDJ01000002.1"/>
</dbReference>
<feature type="domain" description="YjeF C-terminal" evidence="20">
    <location>
        <begin position="252"/>
        <end position="533"/>
    </location>
</feature>
<evidence type="ECO:0000313" key="23">
    <source>
        <dbReference type="EMBL" id="SSA41440.1"/>
    </source>
</evidence>
<evidence type="ECO:0000313" key="22">
    <source>
        <dbReference type="EMBL" id="PWJ21030.1"/>
    </source>
</evidence>
<evidence type="ECO:0000256" key="16">
    <source>
        <dbReference type="ARBA" id="ARBA00049209"/>
    </source>
</evidence>
<comment type="cofactor">
    <cofactor evidence="17">
        <name>Mg(2+)</name>
        <dbReference type="ChEBI" id="CHEBI:18420"/>
    </cofactor>
</comment>
<comment type="catalytic activity">
    <reaction evidence="1 18 19">
        <text>(6R)-NADHX = (6S)-NADHX</text>
        <dbReference type="Rhea" id="RHEA:32215"/>
        <dbReference type="ChEBI" id="CHEBI:64074"/>
        <dbReference type="ChEBI" id="CHEBI:64075"/>
        <dbReference type="EC" id="5.1.99.6"/>
    </reaction>
</comment>
<keyword evidence="11 18" id="KW-0413">Isomerase</keyword>
<feature type="binding site" evidence="18">
    <location>
        <position position="183"/>
    </location>
    <ligand>
        <name>K(+)</name>
        <dbReference type="ChEBI" id="CHEBI:29103"/>
    </ligand>
</feature>
<dbReference type="NCBIfam" id="TIGR00197">
    <property type="entry name" value="yjeF_nterm"/>
    <property type="match status" value="1"/>
</dbReference>
<reference evidence="23 25" key="1">
    <citation type="submission" date="2016-10" db="EMBL/GenBank/DDBJ databases">
        <authorList>
            <person name="Cai Z."/>
        </authorList>
    </citation>
    <scope>NUCLEOTIDE SEQUENCE [LARGE SCALE GENOMIC DNA]</scope>
    <source>
        <strain evidence="23 25">DSM 25227</strain>
    </source>
</reference>
<feature type="domain" description="YjeF N-terminal" evidence="21">
    <location>
        <begin position="11"/>
        <end position="250"/>
    </location>
</feature>
<dbReference type="PROSITE" id="PS51385">
    <property type="entry name" value="YJEF_N"/>
    <property type="match status" value="1"/>
</dbReference>
<dbReference type="InterPro" id="IPR030677">
    <property type="entry name" value="Nnr"/>
</dbReference>
<dbReference type="PANTHER" id="PTHR12592:SF0">
    <property type="entry name" value="ATP-DEPENDENT (S)-NAD(P)H-HYDRATE DEHYDRATASE"/>
    <property type="match status" value="1"/>
</dbReference>
<dbReference type="PIRSF" id="PIRSF017184">
    <property type="entry name" value="Nnr"/>
    <property type="match status" value="1"/>
</dbReference>
<name>A0A2Y9AAY1_9RHOB</name>
<dbReference type="OrthoDB" id="9806925at2"/>
<dbReference type="GO" id="GO:0016301">
    <property type="term" value="F:kinase activity"/>
    <property type="evidence" value="ECO:0007669"/>
    <property type="project" value="UniProtKB-KW"/>
</dbReference>
<comment type="similarity">
    <text evidence="3 19">In the N-terminal section; belongs to the NnrE/AIBP family.</text>
</comment>
<dbReference type="AlphaFoldDB" id="A0A2Y9AAY1"/>
<evidence type="ECO:0000256" key="6">
    <source>
        <dbReference type="ARBA" id="ARBA00022741"/>
    </source>
</evidence>
<evidence type="ECO:0000256" key="7">
    <source>
        <dbReference type="ARBA" id="ARBA00022840"/>
    </source>
</evidence>
<comment type="similarity">
    <text evidence="18">Belongs to the NnrE/AIBP family.</text>
</comment>
<dbReference type="PROSITE" id="PS01050">
    <property type="entry name" value="YJEF_C_2"/>
    <property type="match status" value="1"/>
</dbReference>
<keyword evidence="7 17" id="KW-0067">ATP-binding</keyword>
<evidence type="ECO:0000256" key="17">
    <source>
        <dbReference type="HAMAP-Rule" id="MF_01965"/>
    </source>
</evidence>
<comment type="cofactor">
    <cofactor evidence="18 19">
        <name>K(+)</name>
        <dbReference type="ChEBI" id="CHEBI:29103"/>
    </cofactor>
    <text evidence="18 19">Binds 1 potassium ion per subunit.</text>
</comment>
<dbReference type="GO" id="GO:0052855">
    <property type="term" value="F:ADP-dependent NAD(P)H-hydrate dehydratase activity"/>
    <property type="evidence" value="ECO:0007669"/>
    <property type="project" value="UniProtKB-UniRule"/>
</dbReference>
<dbReference type="HAMAP" id="MF_01966">
    <property type="entry name" value="NADHX_epimerase"/>
    <property type="match status" value="1"/>
</dbReference>
<evidence type="ECO:0000256" key="3">
    <source>
        <dbReference type="ARBA" id="ARBA00006001"/>
    </source>
</evidence>
<dbReference type="GO" id="GO:0005524">
    <property type="term" value="F:ATP binding"/>
    <property type="evidence" value="ECO:0007669"/>
    <property type="project" value="UniProtKB-UniRule"/>
</dbReference>
<evidence type="ECO:0000256" key="8">
    <source>
        <dbReference type="ARBA" id="ARBA00022857"/>
    </source>
</evidence>
<reference evidence="22 24" key="2">
    <citation type="submission" date="2018-03" db="EMBL/GenBank/DDBJ databases">
        <title>Genomic Encyclopedia of Archaeal and Bacterial Type Strains, Phase II (KMG-II): from individual species to whole genera.</title>
        <authorList>
            <person name="Goeker M."/>
        </authorList>
    </citation>
    <scope>NUCLEOTIDE SEQUENCE [LARGE SCALE GENOMIC DNA]</scope>
    <source>
        <strain evidence="22 24">DSM 25227</strain>
    </source>
</reference>
<comment type="subunit">
    <text evidence="17">Homotetramer.</text>
</comment>
<keyword evidence="24" id="KW-1185">Reference proteome</keyword>
<dbReference type="SUPFAM" id="SSF53613">
    <property type="entry name" value="Ribokinase-like"/>
    <property type="match status" value="1"/>
</dbReference>
<evidence type="ECO:0000256" key="15">
    <source>
        <dbReference type="ARBA" id="ARBA00048238"/>
    </source>
</evidence>
<keyword evidence="5 18" id="KW-0479">Metal-binding</keyword>
<keyword evidence="8 17" id="KW-0521">NADP</keyword>
<keyword evidence="6 17" id="KW-0547">Nucleotide-binding</keyword>
<evidence type="ECO:0000259" key="20">
    <source>
        <dbReference type="PROSITE" id="PS51383"/>
    </source>
</evidence>
<comment type="function">
    <text evidence="17">Catalyzes the dehydration of the S-form of NAD(P)HX at the expense of ADP, which is converted to AMP. Together with NAD(P)HX epimerase, which catalyzes the epimerization of the S- and R-forms, the enzyme allows the repair of both epimers of NAD(P)HX, a damaged form of NAD(P)H that is a result of enzymatic or heat-dependent hydration.</text>
</comment>
<protein>
    <recommendedName>
        <fullName evidence="19">Bifunctional NAD(P)H-hydrate repair enzyme</fullName>
    </recommendedName>
    <alternativeName>
        <fullName evidence="19">Nicotinamide nucleotide repair protein</fullName>
    </alternativeName>
    <domain>
        <recommendedName>
            <fullName evidence="19">ADP-dependent (S)-NAD(P)H-hydrate dehydratase</fullName>
            <ecNumber evidence="19">4.2.1.136</ecNumber>
        </recommendedName>
        <alternativeName>
            <fullName evidence="19">ADP-dependent NAD(P)HX dehydratase</fullName>
        </alternativeName>
    </domain>
    <domain>
        <recommendedName>
            <fullName evidence="19">NAD(P)H-hydrate epimerase</fullName>
            <ecNumber evidence="19">5.1.99.6</ecNumber>
        </recommendedName>
    </domain>
</protein>
<feature type="binding site" evidence="18">
    <location>
        <begin position="136"/>
        <end position="142"/>
    </location>
    <ligand>
        <name>(6S)-NADPHX</name>
        <dbReference type="ChEBI" id="CHEBI:64076"/>
    </ligand>
</feature>
<evidence type="ECO:0000256" key="4">
    <source>
        <dbReference type="ARBA" id="ARBA00009524"/>
    </source>
</evidence>
<dbReference type="NCBIfam" id="TIGR00196">
    <property type="entry name" value="yjeF_cterm"/>
    <property type="match status" value="1"/>
</dbReference>
<dbReference type="PANTHER" id="PTHR12592">
    <property type="entry name" value="ATP-DEPENDENT (S)-NAD(P)H-HYDRATE DEHYDRATASE FAMILY MEMBER"/>
    <property type="match status" value="1"/>
</dbReference>
<evidence type="ECO:0000256" key="1">
    <source>
        <dbReference type="ARBA" id="ARBA00000013"/>
    </source>
</evidence>
<dbReference type="PROSITE" id="PS51383">
    <property type="entry name" value="YJEF_C_3"/>
    <property type="match status" value="1"/>
</dbReference>
<keyword evidence="9 18" id="KW-0630">Potassium</keyword>
<comment type="function">
    <text evidence="14 19">Bifunctional enzyme that catalyzes the epimerization of the S- and R-forms of NAD(P)HX and the dehydration of the S-form of NAD(P)HX at the expense of ADP, which is converted to AMP. This allows the repair of both epimers of NAD(P)HX, a damaged form of NAD(P)H that is a result of enzymatic or heat-dependent hydration.</text>
</comment>
<evidence type="ECO:0000256" key="10">
    <source>
        <dbReference type="ARBA" id="ARBA00023027"/>
    </source>
</evidence>
<keyword evidence="23" id="KW-0808">Transferase</keyword>
<feature type="binding site" evidence="17">
    <location>
        <position position="400"/>
    </location>
    <ligand>
        <name>(6S)-NADPHX</name>
        <dbReference type="ChEBI" id="CHEBI:64076"/>
    </ligand>
</feature>
<feature type="binding site" evidence="17">
    <location>
        <position position="479"/>
    </location>
    <ligand>
        <name>(6S)-NADPHX</name>
        <dbReference type="ChEBI" id="CHEBI:64076"/>
    </ligand>
</feature>
<dbReference type="Gene3D" id="3.40.50.10260">
    <property type="entry name" value="YjeF N-terminal domain"/>
    <property type="match status" value="1"/>
</dbReference>
<dbReference type="InterPro" id="IPR017953">
    <property type="entry name" value="Carbohydrate_kinase_pred_CS"/>
</dbReference>
<proteinExistence type="inferred from homology"/>
<evidence type="ECO:0000256" key="5">
    <source>
        <dbReference type="ARBA" id="ARBA00022723"/>
    </source>
</evidence>
<comment type="caution">
    <text evidence="18">Lacks conserved residue(s) required for the propagation of feature annotation.</text>
</comment>
<evidence type="ECO:0000313" key="24">
    <source>
        <dbReference type="Proteomes" id="UP000245839"/>
    </source>
</evidence>
<comment type="similarity">
    <text evidence="17">Belongs to the NnrD/CARKD family.</text>
</comment>
<accession>A0A2Y9AAY1</accession>
<dbReference type="HAMAP" id="MF_01965">
    <property type="entry name" value="NADHX_dehydratase"/>
    <property type="match status" value="1"/>
</dbReference>
<evidence type="ECO:0000256" key="13">
    <source>
        <dbReference type="ARBA" id="ARBA00023268"/>
    </source>
</evidence>
<dbReference type="CDD" id="cd01171">
    <property type="entry name" value="YXKO-related"/>
    <property type="match status" value="1"/>
</dbReference>
<evidence type="ECO:0000256" key="12">
    <source>
        <dbReference type="ARBA" id="ARBA00023239"/>
    </source>
</evidence>
<gene>
    <name evidence="18" type="primary">nnrE</name>
    <name evidence="17" type="synonym">nnrD</name>
    <name evidence="22" type="ORF">BCF38_102278</name>
    <name evidence="23" type="ORF">SAMN05421539_102278</name>
</gene>
<dbReference type="EMBL" id="QGDJ01000002">
    <property type="protein sequence ID" value="PWJ21030.1"/>
    <property type="molecule type" value="Genomic_DNA"/>
</dbReference>